<evidence type="ECO:0000259" key="1">
    <source>
        <dbReference type="PROSITE" id="PS51194"/>
    </source>
</evidence>
<dbReference type="EMBL" id="JAMKFB020000014">
    <property type="protein sequence ID" value="KAL0176213.1"/>
    <property type="molecule type" value="Genomic_DNA"/>
</dbReference>
<protein>
    <recommendedName>
        <fullName evidence="1">Helicase C-terminal domain-containing protein</fullName>
    </recommendedName>
</protein>
<gene>
    <name evidence="2" type="ORF">M9458_028543</name>
</gene>
<dbReference type="InterPro" id="IPR027417">
    <property type="entry name" value="P-loop_NTPase"/>
</dbReference>
<dbReference type="Gene3D" id="3.40.50.300">
    <property type="entry name" value="P-loop containing nucleotide triphosphate hydrolases"/>
    <property type="match status" value="1"/>
</dbReference>
<organism evidence="2 3">
    <name type="scientific">Cirrhinus mrigala</name>
    <name type="common">Mrigala</name>
    <dbReference type="NCBI Taxonomy" id="683832"/>
    <lineage>
        <taxon>Eukaryota</taxon>
        <taxon>Metazoa</taxon>
        <taxon>Chordata</taxon>
        <taxon>Craniata</taxon>
        <taxon>Vertebrata</taxon>
        <taxon>Euteleostomi</taxon>
        <taxon>Actinopterygii</taxon>
        <taxon>Neopterygii</taxon>
        <taxon>Teleostei</taxon>
        <taxon>Ostariophysi</taxon>
        <taxon>Cypriniformes</taxon>
        <taxon>Cyprinidae</taxon>
        <taxon>Labeoninae</taxon>
        <taxon>Labeonini</taxon>
        <taxon>Cirrhinus</taxon>
    </lineage>
</organism>
<dbReference type="PROSITE" id="PS51194">
    <property type="entry name" value="HELICASE_CTER"/>
    <property type="match status" value="1"/>
</dbReference>
<reference evidence="2 3" key="1">
    <citation type="submission" date="2024-05" db="EMBL/GenBank/DDBJ databases">
        <title>Genome sequencing and assembly of Indian major carp, Cirrhinus mrigala (Hamilton, 1822).</title>
        <authorList>
            <person name="Mohindra V."/>
            <person name="Chowdhury L.M."/>
            <person name="Lal K."/>
            <person name="Jena J.K."/>
        </authorList>
    </citation>
    <scope>NUCLEOTIDE SEQUENCE [LARGE SCALE GENOMIC DNA]</scope>
    <source>
        <strain evidence="2">CM1030</strain>
        <tissue evidence="2">Blood</tissue>
    </source>
</reference>
<evidence type="ECO:0000313" key="3">
    <source>
        <dbReference type="Proteomes" id="UP001529510"/>
    </source>
</evidence>
<dbReference type="AlphaFoldDB" id="A0ABD0PQA3"/>
<dbReference type="SUPFAM" id="SSF52540">
    <property type="entry name" value="P-loop containing nucleoside triphosphate hydrolases"/>
    <property type="match status" value="1"/>
</dbReference>
<dbReference type="PANTHER" id="PTHR47958">
    <property type="entry name" value="ATP-DEPENDENT RNA HELICASE DBP3"/>
    <property type="match status" value="1"/>
</dbReference>
<name>A0ABD0PQA3_CIRMR</name>
<keyword evidence="3" id="KW-1185">Reference proteome</keyword>
<sequence length="49" mass="5639">QEERTKAIEAFKEEKKDVLVATDVASKGLDFPAIQHVVNYDMPEEIENY</sequence>
<feature type="domain" description="Helicase C-terminal" evidence="1">
    <location>
        <begin position="1"/>
        <end position="49"/>
    </location>
</feature>
<feature type="non-terminal residue" evidence="2">
    <location>
        <position position="49"/>
    </location>
</feature>
<comment type="caution">
    <text evidence="2">The sequence shown here is derived from an EMBL/GenBank/DDBJ whole genome shotgun (WGS) entry which is preliminary data.</text>
</comment>
<accession>A0ABD0PQA3</accession>
<dbReference type="Proteomes" id="UP001529510">
    <property type="component" value="Unassembled WGS sequence"/>
</dbReference>
<dbReference type="InterPro" id="IPR001650">
    <property type="entry name" value="Helicase_C-like"/>
</dbReference>
<feature type="non-terminal residue" evidence="2">
    <location>
        <position position="1"/>
    </location>
</feature>
<evidence type="ECO:0000313" key="2">
    <source>
        <dbReference type="EMBL" id="KAL0176213.1"/>
    </source>
</evidence>
<proteinExistence type="predicted"/>
<dbReference type="Pfam" id="PF00271">
    <property type="entry name" value="Helicase_C"/>
    <property type="match status" value="1"/>
</dbReference>